<evidence type="ECO:0000313" key="10">
    <source>
        <dbReference type="Proteomes" id="UP000051530"/>
    </source>
</evidence>
<comment type="caution">
    <text evidence="9">The sequence shown here is derived from an EMBL/GenBank/DDBJ whole genome shotgun (WGS) entry which is preliminary data.</text>
</comment>
<evidence type="ECO:0000256" key="7">
    <source>
        <dbReference type="RuleBase" id="RU363059"/>
    </source>
</evidence>
<dbReference type="EMBL" id="LGUB01000324">
    <property type="protein sequence ID" value="KRH93473.1"/>
    <property type="molecule type" value="Genomic_DNA"/>
</dbReference>
<accession>A0A0R0M351</accession>
<feature type="transmembrane region" description="Helical" evidence="7">
    <location>
        <begin position="60"/>
        <end position="78"/>
    </location>
</feature>
<dbReference type="Pfam" id="PF04511">
    <property type="entry name" value="DER1"/>
    <property type="match status" value="1"/>
</dbReference>
<feature type="transmembrane region" description="Helical" evidence="7">
    <location>
        <begin position="140"/>
        <end position="162"/>
    </location>
</feature>
<comment type="subcellular location">
    <subcellularLocation>
        <location evidence="1 7">Endoplasmic reticulum membrane</location>
        <topology evidence="1 7">Multi-pass membrane protein</topology>
    </subcellularLocation>
</comment>
<keyword evidence="6 7" id="KW-0472">Membrane</keyword>
<keyword evidence="5 7" id="KW-1133">Transmembrane helix</keyword>
<feature type="compositionally biased region" description="Basic and acidic residues" evidence="8">
    <location>
        <begin position="285"/>
        <end position="300"/>
    </location>
</feature>
<feature type="transmembrane region" description="Helical" evidence="7">
    <location>
        <begin position="98"/>
        <end position="128"/>
    </location>
</feature>
<name>A0A0R0M351_9MICR</name>
<reference evidence="9 10" key="1">
    <citation type="submission" date="2015-07" db="EMBL/GenBank/DDBJ databases">
        <title>The genome of Pseudoloma neurophilia, a relevant intracellular parasite of the zebrafish.</title>
        <authorList>
            <person name="Ndikumana S."/>
            <person name="Pelin A."/>
            <person name="Sanders J."/>
            <person name="Corradi N."/>
        </authorList>
    </citation>
    <scope>NUCLEOTIDE SEQUENCE [LARGE SCALE GENOMIC DNA]</scope>
    <source>
        <strain evidence="9 10">MK1</strain>
    </source>
</reference>
<keyword evidence="10" id="KW-1185">Reference proteome</keyword>
<evidence type="ECO:0000256" key="8">
    <source>
        <dbReference type="SAM" id="MobiDB-lite"/>
    </source>
</evidence>
<organism evidence="9 10">
    <name type="scientific">Pseudoloma neurophilia</name>
    <dbReference type="NCBI Taxonomy" id="146866"/>
    <lineage>
        <taxon>Eukaryota</taxon>
        <taxon>Fungi</taxon>
        <taxon>Fungi incertae sedis</taxon>
        <taxon>Microsporidia</taxon>
        <taxon>Pseudoloma</taxon>
    </lineage>
</organism>
<sequence length="352" mass="41803">MIHPLFVQTWETTPVITKWISVTVILLSTLVHLNVISEFTLSFSPFLIKRMQIWRILTPFCYFGRFNMDILLHMVFFLRYSKMLEEGFLHTSDYLFLLIYNITVILLIATFFEFSVLSNILSAAITYIWTRKNRTTQVQLMGCIIFPAFYLPFVVPCFSIFAEQKLPFDEVIGLLVGQSYYYFKYVVRRYNIEILRTPIFLKRLCNEEIEKKIEKKKEPLEENSYLDANHPEQEQKTDIIPEIITEEDKESSEQVQKTEKIPEIITEEDKESSEQQKESFSSYDNEIKEEIRGRSIKEALAELEDSDNEHFLERTSNESEKQDESAKKEILHDNDWHDWSDEKSDDRNDEIE</sequence>
<dbReference type="VEuPathDB" id="MicrosporidiaDB:M153_8430001962"/>
<proteinExistence type="inferred from homology"/>
<evidence type="ECO:0000256" key="5">
    <source>
        <dbReference type="ARBA" id="ARBA00022989"/>
    </source>
</evidence>
<keyword evidence="4 7" id="KW-0256">Endoplasmic reticulum</keyword>
<evidence type="ECO:0000256" key="3">
    <source>
        <dbReference type="ARBA" id="ARBA00022692"/>
    </source>
</evidence>
<protein>
    <recommendedName>
        <fullName evidence="7">Derlin</fullName>
    </recommendedName>
</protein>
<comment type="similarity">
    <text evidence="2 7">Belongs to the derlin family.</text>
</comment>
<evidence type="ECO:0000313" key="9">
    <source>
        <dbReference type="EMBL" id="KRH93473.1"/>
    </source>
</evidence>
<dbReference type="AlphaFoldDB" id="A0A0R0M351"/>
<dbReference type="Proteomes" id="UP000051530">
    <property type="component" value="Unassembled WGS sequence"/>
</dbReference>
<feature type="transmembrane region" description="Helical" evidence="7">
    <location>
        <begin position="20"/>
        <end position="48"/>
    </location>
</feature>
<feature type="region of interest" description="Disordered" evidence="8">
    <location>
        <begin position="245"/>
        <end position="352"/>
    </location>
</feature>
<dbReference type="InterPro" id="IPR035952">
    <property type="entry name" value="Rhomboid-like_sf"/>
</dbReference>
<evidence type="ECO:0000256" key="4">
    <source>
        <dbReference type="ARBA" id="ARBA00022824"/>
    </source>
</evidence>
<dbReference type="PANTHER" id="PTHR11009">
    <property type="entry name" value="DER1-LIKE PROTEIN, DERLIN"/>
    <property type="match status" value="1"/>
</dbReference>
<dbReference type="SUPFAM" id="SSF144091">
    <property type="entry name" value="Rhomboid-like"/>
    <property type="match status" value="1"/>
</dbReference>
<evidence type="ECO:0000256" key="6">
    <source>
        <dbReference type="ARBA" id="ARBA00023136"/>
    </source>
</evidence>
<gene>
    <name evidence="9" type="ORF">M153_8430001962</name>
</gene>
<dbReference type="InterPro" id="IPR007599">
    <property type="entry name" value="DER1"/>
</dbReference>
<dbReference type="GO" id="GO:0005789">
    <property type="term" value="C:endoplasmic reticulum membrane"/>
    <property type="evidence" value="ECO:0007669"/>
    <property type="project" value="UniProtKB-SubCell"/>
</dbReference>
<dbReference type="GO" id="GO:0006950">
    <property type="term" value="P:response to stress"/>
    <property type="evidence" value="ECO:0007669"/>
    <property type="project" value="UniProtKB-ARBA"/>
</dbReference>
<dbReference type="OrthoDB" id="1716531at2759"/>
<evidence type="ECO:0000256" key="2">
    <source>
        <dbReference type="ARBA" id="ARBA00008917"/>
    </source>
</evidence>
<comment type="function">
    <text evidence="7">May be involved in the degradation of misfolded endoplasmic reticulum (ER) luminal proteins.</text>
</comment>
<keyword evidence="3 7" id="KW-0812">Transmembrane</keyword>
<evidence type="ECO:0000256" key="1">
    <source>
        <dbReference type="ARBA" id="ARBA00004477"/>
    </source>
</evidence>
<feature type="compositionally biased region" description="Basic and acidic residues" evidence="8">
    <location>
        <begin position="308"/>
        <end position="346"/>
    </location>
</feature>